<accession>A0AB39UTF6</accession>
<dbReference type="EMBL" id="CP154858">
    <property type="protein sequence ID" value="XDT71120.1"/>
    <property type="molecule type" value="Genomic_DNA"/>
</dbReference>
<feature type="signal peptide" evidence="1">
    <location>
        <begin position="1"/>
        <end position="17"/>
    </location>
</feature>
<organism evidence="3">
    <name type="scientific">Thermohahella caldifontis</name>
    <dbReference type="NCBI Taxonomy" id="3142973"/>
    <lineage>
        <taxon>Bacteria</taxon>
        <taxon>Pseudomonadati</taxon>
        <taxon>Pseudomonadota</taxon>
        <taxon>Gammaproteobacteria</taxon>
        <taxon>Oceanospirillales</taxon>
        <taxon>Hahellaceae</taxon>
        <taxon>Thermohahella</taxon>
    </lineage>
</organism>
<sequence>MNKILFSALAASTLVLAGCGGSSNSDHPAQSSVRALHLSPDAPAVDVDVNGSEVLSDVTYQQASGFLSVNAGATDLAIRVADTSTAVIDETLNLDEGTRYTVIALNYVASIEPLVIADATSPASGFAQLRVVHGVPSAPAVDVYVSAPGDALPATPTLENVPFKAVSDELEVPAGDYRVRVTLANGSDVIYDSGTLSLADGVEYVAVASEAPSGFAPIGLTILTDADSTPVVKVNDARARLRVVHASSDAPAVDVTVDGSEVLGDVAYTQASDYLPVLNGTYNMQVAAANTSNVVIDANLPLSALTDYTVIALGPLASIEALVLQDDNTAPAAGNIRVRVVHAASQAGDVDVYITAPGADLSSSTPTLEDFSFKANSGYLEVPAGDYQVRVTLANTLTVAIDTGTLTLEDGKVYSAIARDPAPSASDFGVILLTDRN</sequence>
<dbReference type="PROSITE" id="PS51257">
    <property type="entry name" value="PROKAR_LIPOPROTEIN"/>
    <property type="match status" value="1"/>
</dbReference>
<keyword evidence="1" id="KW-0732">Signal</keyword>
<name>A0AB39UTF6_9GAMM</name>
<evidence type="ECO:0000256" key="1">
    <source>
        <dbReference type="SAM" id="SignalP"/>
    </source>
</evidence>
<feature type="domain" description="DUF4397" evidence="2">
    <location>
        <begin position="365"/>
        <end position="436"/>
    </location>
</feature>
<proteinExistence type="predicted"/>
<dbReference type="KEGG" id="tcd:AAIA72_09905"/>
<dbReference type="InterPro" id="IPR025510">
    <property type="entry name" value="DUF4397"/>
</dbReference>
<evidence type="ECO:0000259" key="2">
    <source>
        <dbReference type="Pfam" id="PF14344"/>
    </source>
</evidence>
<evidence type="ECO:0000313" key="3">
    <source>
        <dbReference type="EMBL" id="XDT71120.1"/>
    </source>
</evidence>
<dbReference type="AlphaFoldDB" id="A0AB39UTF6"/>
<feature type="chain" id="PRO_5044332735" evidence="1">
    <location>
        <begin position="18"/>
        <end position="437"/>
    </location>
</feature>
<feature type="domain" description="DUF4397" evidence="2">
    <location>
        <begin position="31"/>
        <end position="144"/>
    </location>
</feature>
<dbReference type="Pfam" id="PF14344">
    <property type="entry name" value="DUF4397"/>
    <property type="match status" value="3"/>
</dbReference>
<protein>
    <submittedName>
        <fullName evidence="3">DUF4397 domain-containing protein</fullName>
    </submittedName>
</protein>
<gene>
    <name evidence="3" type="ORF">AAIA72_09905</name>
</gene>
<dbReference type="RefSeq" id="WP_369600159.1">
    <property type="nucleotide sequence ID" value="NZ_CP154858.1"/>
</dbReference>
<reference evidence="3" key="1">
    <citation type="submission" date="2024-05" db="EMBL/GenBank/DDBJ databases">
        <title>Genome sequencing of novel strain.</title>
        <authorList>
            <person name="Ganbat D."/>
            <person name="Ganbat S."/>
            <person name="Lee S.-J."/>
        </authorList>
    </citation>
    <scope>NUCLEOTIDE SEQUENCE</scope>
    <source>
        <strain evidence="3">SMD15-11</strain>
    </source>
</reference>
<feature type="domain" description="DUF4397" evidence="2">
    <location>
        <begin position="239"/>
        <end position="353"/>
    </location>
</feature>